<comment type="catalytic activity">
    <reaction evidence="7">
        <text>7,8-dihydroneopterin 3'-triphosphate + H2O = 6-carboxy-5,6,7,8-tetrahydropterin + triphosphate + acetaldehyde + 2 H(+)</text>
        <dbReference type="Rhea" id="RHEA:27966"/>
        <dbReference type="ChEBI" id="CHEBI:15343"/>
        <dbReference type="ChEBI" id="CHEBI:15377"/>
        <dbReference type="ChEBI" id="CHEBI:15378"/>
        <dbReference type="ChEBI" id="CHEBI:18036"/>
        <dbReference type="ChEBI" id="CHEBI:58462"/>
        <dbReference type="ChEBI" id="CHEBI:61032"/>
        <dbReference type="EC" id="4.1.2.50"/>
    </reaction>
</comment>
<evidence type="ECO:0000256" key="6">
    <source>
        <dbReference type="ARBA" id="ARBA00031449"/>
    </source>
</evidence>
<dbReference type="Proteomes" id="UP000321058">
    <property type="component" value="Unassembled WGS sequence"/>
</dbReference>
<dbReference type="EMBL" id="BKAJ01000185">
    <property type="protein sequence ID" value="GEP60840.1"/>
    <property type="molecule type" value="Genomic_DNA"/>
</dbReference>
<dbReference type="InterPro" id="IPR038418">
    <property type="entry name" value="6-PTP_synth/QueD_sf"/>
</dbReference>
<evidence type="ECO:0000256" key="4">
    <source>
        <dbReference type="ARBA" id="ARBA00012982"/>
    </source>
</evidence>
<comment type="caution">
    <text evidence="9">The sequence shown here is derived from an EMBL/GenBank/DDBJ whole genome shotgun (WGS) entry which is preliminary data.</text>
</comment>
<dbReference type="PANTHER" id="PTHR22916">
    <property type="entry name" value="GLYCOSYLTRANSFERASE"/>
    <property type="match status" value="1"/>
</dbReference>
<dbReference type="Pfam" id="PF00535">
    <property type="entry name" value="Glycos_transf_2"/>
    <property type="match status" value="1"/>
</dbReference>
<organism evidence="9 10">
    <name type="scientific">Reyranella soli</name>
    <dbReference type="NCBI Taxonomy" id="1230389"/>
    <lineage>
        <taxon>Bacteria</taxon>
        <taxon>Pseudomonadati</taxon>
        <taxon>Pseudomonadota</taxon>
        <taxon>Alphaproteobacteria</taxon>
        <taxon>Hyphomicrobiales</taxon>
        <taxon>Reyranellaceae</taxon>
        <taxon>Reyranella</taxon>
    </lineage>
</organism>
<dbReference type="Pfam" id="PF01242">
    <property type="entry name" value="PTPS"/>
    <property type="match status" value="1"/>
</dbReference>
<dbReference type="Gene3D" id="3.30.479.10">
    <property type="entry name" value="6-pyruvoyl tetrahydropterin synthase/QueD"/>
    <property type="match status" value="1"/>
</dbReference>
<evidence type="ECO:0000256" key="3">
    <source>
        <dbReference type="ARBA" id="ARBA00008900"/>
    </source>
</evidence>
<reference evidence="9 10" key="1">
    <citation type="submission" date="2019-07" db="EMBL/GenBank/DDBJ databases">
        <title>Whole genome shotgun sequence of Reyranella soli NBRC 108950.</title>
        <authorList>
            <person name="Hosoyama A."/>
            <person name="Uohara A."/>
            <person name="Ohji S."/>
            <person name="Ichikawa N."/>
        </authorList>
    </citation>
    <scope>NUCLEOTIDE SEQUENCE [LARGE SCALE GENOMIC DNA]</scope>
    <source>
        <strain evidence="9 10">NBRC 108950</strain>
    </source>
</reference>
<dbReference type="GO" id="GO:0016758">
    <property type="term" value="F:hexosyltransferase activity"/>
    <property type="evidence" value="ECO:0007669"/>
    <property type="project" value="UniProtKB-ARBA"/>
</dbReference>
<evidence type="ECO:0000256" key="1">
    <source>
        <dbReference type="ARBA" id="ARBA00002285"/>
    </source>
</evidence>
<dbReference type="AlphaFoldDB" id="A0A512NPG2"/>
<dbReference type="EC" id="4.1.2.50" evidence="4"/>
<comment type="function">
    <text evidence="1">Catalyzes the conversion of 7,8-dihydroneopterin triphosphate (H2NTP) to 6-carboxy-5,6,7,8-tetrahydropterin (CPH4) and acetaldehyde.</text>
</comment>
<evidence type="ECO:0000256" key="7">
    <source>
        <dbReference type="ARBA" id="ARBA00048807"/>
    </source>
</evidence>
<feature type="domain" description="Glycosyltransferase 2-like" evidence="8">
    <location>
        <begin position="291"/>
        <end position="415"/>
    </location>
</feature>
<evidence type="ECO:0000256" key="2">
    <source>
        <dbReference type="ARBA" id="ARBA00005061"/>
    </source>
</evidence>
<keyword evidence="10" id="KW-1185">Reference proteome</keyword>
<dbReference type="SUPFAM" id="SSF53448">
    <property type="entry name" value="Nucleotide-diphospho-sugar transferases"/>
    <property type="match status" value="1"/>
</dbReference>
<dbReference type="PANTHER" id="PTHR22916:SF3">
    <property type="entry name" value="UDP-GLCNAC:BETAGAL BETA-1,3-N-ACETYLGLUCOSAMINYLTRANSFERASE-LIKE PROTEIN 1"/>
    <property type="match status" value="1"/>
</dbReference>
<comment type="pathway">
    <text evidence="2">Purine metabolism; 7-cyano-7-deazaguanine biosynthesis.</text>
</comment>
<dbReference type="CDD" id="cd00761">
    <property type="entry name" value="Glyco_tranf_GTA_type"/>
    <property type="match status" value="1"/>
</dbReference>
<accession>A0A512NPG2</accession>
<dbReference type="GO" id="GO:0070497">
    <property type="term" value="F:6-carboxytetrahydropterin synthase activity"/>
    <property type="evidence" value="ECO:0007669"/>
    <property type="project" value="UniProtKB-EC"/>
</dbReference>
<evidence type="ECO:0000313" key="10">
    <source>
        <dbReference type="Proteomes" id="UP000321058"/>
    </source>
</evidence>
<dbReference type="UniPathway" id="UPA00391"/>
<dbReference type="SUPFAM" id="SSF55620">
    <property type="entry name" value="Tetrahydrobiopterin biosynthesis enzymes-like"/>
    <property type="match status" value="1"/>
</dbReference>
<protein>
    <recommendedName>
        <fullName evidence="5">6-carboxy-5,6,7,8-tetrahydropterin synthase</fullName>
        <ecNumber evidence="4">4.1.2.50</ecNumber>
    </recommendedName>
    <alternativeName>
        <fullName evidence="6">Queuosine biosynthesis protein QueD</fullName>
    </alternativeName>
</protein>
<sequence length="504" mass="54785">MERRGIVDQELHGSELGTRGAEKLDDACFRADVAGHGQDAPARPGLDLMPGALQLVLSTAHDRDVGTQLGEAQGAGLADTASAARDQRNCILERGRHGVSLYNATIGVEQPFMPSTFLHLSKDSFKFSAGHMTVFPDGTKERLHGHNFQVAVTIELAADEFIAFERFKQVIRAACEAWDERVLLPRLSPHLQILPSAEAEIDFVLCGDRYVMPRRDVIWLDVDTVTTEKLAAQLCKMLAGGLLPLWLDGQILSLAVEVEETAGQAASCRMSAAEVLSLNAPQQVATIPRVSIVMSCFNKAATVADSARSVLTQTHRDLELVIIDDGSTDDSPQVLEGLKSDGRVRVERTPNAGQAAALNLGLSLARGDYVGFIDADDEYYPDHVEALVDACDSGGFDVAFAGIDIVSCGTQTHVVDYYDRSRLIPISEIDCVTGIIFGRRHVLAGLGFVGDYLDIDLYQRVTTSALKWAKIDRKTYRYYFGRCEGSNSARMVEEAGLGPEKAQA</sequence>
<evidence type="ECO:0000259" key="8">
    <source>
        <dbReference type="Pfam" id="PF00535"/>
    </source>
</evidence>
<dbReference type="InterPro" id="IPR001173">
    <property type="entry name" value="Glyco_trans_2-like"/>
</dbReference>
<evidence type="ECO:0000256" key="5">
    <source>
        <dbReference type="ARBA" id="ARBA00018141"/>
    </source>
</evidence>
<dbReference type="InterPro" id="IPR007115">
    <property type="entry name" value="6-PTP_synth/QueD"/>
</dbReference>
<gene>
    <name evidence="9" type="ORF">RSO01_80060</name>
</gene>
<proteinExistence type="inferred from homology"/>
<dbReference type="InterPro" id="IPR029044">
    <property type="entry name" value="Nucleotide-diphossugar_trans"/>
</dbReference>
<comment type="similarity">
    <text evidence="3">Belongs to the PTPS family. QueD subfamily.</text>
</comment>
<name>A0A512NPG2_9HYPH</name>
<dbReference type="Gene3D" id="3.90.550.10">
    <property type="entry name" value="Spore Coat Polysaccharide Biosynthesis Protein SpsA, Chain A"/>
    <property type="match status" value="1"/>
</dbReference>
<evidence type="ECO:0000313" key="9">
    <source>
        <dbReference type="EMBL" id="GEP60840.1"/>
    </source>
</evidence>